<evidence type="ECO:0000256" key="8">
    <source>
        <dbReference type="HAMAP-Rule" id="MF_00912"/>
    </source>
</evidence>
<evidence type="ECO:0000256" key="3">
    <source>
        <dbReference type="ARBA" id="ARBA00022618"/>
    </source>
</evidence>
<dbReference type="Pfam" id="PF03799">
    <property type="entry name" value="FtsQ_DivIB_C"/>
    <property type="match status" value="1"/>
</dbReference>
<name>A0AAE9XFW8_9ENTE</name>
<dbReference type="InterPro" id="IPR050487">
    <property type="entry name" value="FtsQ_DivIB"/>
</dbReference>
<dbReference type="PANTHER" id="PTHR37820:SF1">
    <property type="entry name" value="CELL DIVISION PROTEIN FTSQ"/>
    <property type="match status" value="1"/>
</dbReference>
<dbReference type="GO" id="GO:0043093">
    <property type="term" value="P:FtsZ-dependent cytokinesis"/>
    <property type="evidence" value="ECO:0007669"/>
    <property type="project" value="UniProtKB-UniRule"/>
</dbReference>
<dbReference type="EMBL" id="CP116507">
    <property type="protein sequence ID" value="WCG23559.1"/>
    <property type="molecule type" value="Genomic_DNA"/>
</dbReference>
<feature type="compositionally biased region" description="Basic residues" evidence="9">
    <location>
        <begin position="1"/>
        <end position="10"/>
    </location>
</feature>
<dbReference type="RefSeq" id="WP_126762583.1">
    <property type="nucleotide sequence ID" value="NZ_BKBT01000009.1"/>
</dbReference>
<dbReference type="InterPro" id="IPR005548">
    <property type="entry name" value="Cell_div_FtsQ/DivIB_C"/>
</dbReference>
<keyword evidence="2 8" id="KW-1003">Cell membrane</keyword>
<proteinExistence type="inferred from homology"/>
<accession>A0AAE9XFW8</accession>
<dbReference type="PANTHER" id="PTHR37820">
    <property type="entry name" value="CELL DIVISION PROTEIN DIVIB"/>
    <property type="match status" value="1"/>
</dbReference>
<evidence type="ECO:0000256" key="9">
    <source>
        <dbReference type="SAM" id="MobiDB-lite"/>
    </source>
</evidence>
<dbReference type="AlphaFoldDB" id="A0AAE9XFW8"/>
<evidence type="ECO:0000313" key="11">
    <source>
        <dbReference type="EMBL" id="WCG23559.1"/>
    </source>
</evidence>
<feature type="region of interest" description="Disordered" evidence="9">
    <location>
        <begin position="368"/>
        <end position="390"/>
    </location>
</feature>
<dbReference type="PROSITE" id="PS51779">
    <property type="entry name" value="POTRA"/>
    <property type="match status" value="1"/>
</dbReference>
<evidence type="ECO:0000256" key="4">
    <source>
        <dbReference type="ARBA" id="ARBA00022692"/>
    </source>
</evidence>
<dbReference type="GO" id="GO:0032153">
    <property type="term" value="C:cell division site"/>
    <property type="evidence" value="ECO:0007669"/>
    <property type="project" value="UniProtKB-UniRule"/>
</dbReference>
<feature type="region of interest" description="Disordered" evidence="9">
    <location>
        <begin position="1"/>
        <end position="56"/>
    </location>
</feature>
<dbReference type="HAMAP" id="MF_00912">
    <property type="entry name" value="DivIB"/>
    <property type="match status" value="1"/>
</dbReference>
<evidence type="ECO:0000256" key="6">
    <source>
        <dbReference type="ARBA" id="ARBA00023136"/>
    </source>
</evidence>
<reference evidence="11" key="1">
    <citation type="submission" date="2023-01" db="EMBL/GenBank/DDBJ databases">
        <title>Oxazolidinone resistance genes in florfenicol resistant enterococci from beef cattle and veal calves at slaughter.</title>
        <authorList>
            <person name="Biggel M."/>
        </authorList>
    </citation>
    <scope>NUCLEOTIDE SEQUENCE</scope>
    <source>
        <strain evidence="11">K204-1</strain>
    </source>
</reference>
<evidence type="ECO:0000256" key="7">
    <source>
        <dbReference type="ARBA" id="ARBA00023306"/>
    </source>
</evidence>
<dbReference type="Gene3D" id="3.40.50.10960">
    <property type="match status" value="1"/>
</dbReference>
<comment type="similarity">
    <text evidence="8">Belongs to the FtsQ/DivIB family. DivIB subfamily.</text>
</comment>
<evidence type="ECO:0000256" key="2">
    <source>
        <dbReference type="ARBA" id="ARBA00022475"/>
    </source>
</evidence>
<dbReference type="InterPro" id="IPR013685">
    <property type="entry name" value="POTRA_FtsQ_type"/>
</dbReference>
<keyword evidence="3 8" id="KW-0132">Cell division</keyword>
<sequence>MSNKKSKKNTSRASKDDHVKKGKATNMHEETDGMTELPSDRLAKRHQSNQNVTYITIEETDTGETIIKSEESDEEILVEKEEVKETKEPKELPKSQSYADKLPKMKQKRRKKLNRRLATILTIFGVSALALIYYVSPFSKLGAVKVQGVKTIPPERIVETSGYKLGDSVWSQYYTEQPLKNIVKRNPRVASVTKSFSGVNHIVLHVKEQDEIAYEKRSDGYYPLFKDGRVANEKTDNPDSHYPVLIDFSDKKYVQKMMMSYDTFSEEVKENIKEIYYAPSKANEYRISIIMHDGNEIIGSMTDIENKINYYPQVAQQMAEMGIVDMEAGIYSYSYETRDEYEKQQQKIKEARERGDADLDLEGSEEINFDEILNLDGNQEVNENENADGE</sequence>
<dbReference type="Pfam" id="PF08478">
    <property type="entry name" value="POTRA_1"/>
    <property type="match status" value="1"/>
</dbReference>
<evidence type="ECO:0000259" key="10">
    <source>
        <dbReference type="PROSITE" id="PS51779"/>
    </source>
</evidence>
<keyword evidence="7 8" id="KW-0131">Cell cycle</keyword>
<dbReference type="GO" id="GO:0005886">
    <property type="term" value="C:plasma membrane"/>
    <property type="evidence" value="ECO:0007669"/>
    <property type="project" value="UniProtKB-SubCell"/>
</dbReference>
<feature type="transmembrane region" description="Helical" evidence="8">
    <location>
        <begin position="117"/>
        <end position="135"/>
    </location>
</feature>
<evidence type="ECO:0000256" key="1">
    <source>
        <dbReference type="ARBA" id="ARBA00004370"/>
    </source>
</evidence>
<evidence type="ECO:0000313" key="12">
    <source>
        <dbReference type="Proteomes" id="UP001179600"/>
    </source>
</evidence>
<keyword evidence="6 8" id="KW-0472">Membrane</keyword>
<protein>
    <recommendedName>
        <fullName evidence="8">Cell division protein DivIB</fullName>
    </recommendedName>
</protein>
<dbReference type="InterPro" id="IPR026580">
    <property type="entry name" value="DivIB"/>
</dbReference>
<dbReference type="InterPro" id="IPR034746">
    <property type="entry name" value="POTRA"/>
</dbReference>
<evidence type="ECO:0000256" key="5">
    <source>
        <dbReference type="ARBA" id="ARBA00022989"/>
    </source>
</evidence>
<comment type="function">
    <text evidence="8">Cell division protein that may be involved in stabilizing or promoting the assembly of the division complex.</text>
</comment>
<keyword evidence="4 8" id="KW-0812">Transmembrane</keyword>
<comment type="subcellular location">
    <subcellularLocation>
        <location evidence="8">Cell membrane</location>
        <topology evidence="8">Single-pass type II membrane protein</topology>
    </subcellularLocation>
    <subcellularLocation>
        <location evidence="1">Membrane</location>
    </subcellularLocation>
    <text evidence="8">Localizes to the division septum.</text>
</comment>
<feature type="domain" description="POTRA" evidence="10">
    <location>
        <begin position="139"/>
        <end position="209"/>
    </location>
</feature>
<dbReference type="Proteomes" id="UP001179600">
    <property type="component" value="Chromosome"/>
</dbReference>
<gene>
    <name evidence="8" type="primary">divIB</name>
    <name evidence="11" type="ORF">PML95_04870</name>
</gene>
<keyword evidence="5 8" id="KW-1133">Transmembrane helix</keyword>
<organism evidence="11 12">
    <name type="scientific">Vagococcus lutrae</name>
    <dbReference type="NCBI Taxonomy" id="81947"/>
    <lineage>
        <taxon>Bacteria</taxon>
        <taxon>Bacillati</taxon>
        <taxon>Bacillota</taxon>
        <taxon>Bacilli</taxon>
        <taxon>Lactobacillales</taxon>
        <taxon>Enterococcaceae</taxon>
        <taxon>Vagococcus</taxon>
    </lineage>
</organism>